<protein>
    <recommendedName>
        <fullName evidence="2">3'-5' exonuclease domain-containing protein</fullName>
    </recommendedName>
</protein>
<gene>
    <name evidence="3" type="ORF">NDU88_001305</name>
</gene>
<accession>A0AAV7MLC6</accession>
<feature type="domain" description="3'-5' exonuclease" evidence="2">
    <location>
        <begin position="136"/>
        <end position="327"/>
    </location>
</feature>
<dbReference type="InterPro" id="IPR002562">
    <property type="entry name" value="3'-5'_exonuclease_dom"/>
</dbReference>
<reference evidence="3" key="1">
    <citation type="journal article" date="2022" name="bioRxiv">
        <title>Sequencing and chromosome-scale assembly of the giantPleurodeles waltlgenome.</title>
        <authorList>
            <person name="Brown T."/>
            <person name="Elewa A."/>
            <person name="Iarovenko S."/>
            <person name="Subramanian E."/>
            <person name="Araus A.J."/>
            <person name="Petzold A."/>
            <person name="Susuki M."/>
            <person name="Suzuki K.-i.T."/>
            <person name="Hayashi T."/>
            <person name="Toyoda A."/>
            <person name="Oliveira C."/>
            <person name="Osipova E."/>
            <person name="Leigh N.D."/>
            <person name="Simon A."/>
            <person name="Yun M.H."/>
        </authorList>
    </citation>
    <scope>NUCLEOTIDE SEQUENCE</scope>
    <source>
        <strain evidence="3">20211129_DDA</strain>
        <tissue evidence="3">Liver</tissue>
    </source>
</reference>
<dbReference type="GO" id="GO:1990923">
    <property type="term" value="C:PET complex"/>
    <property type="evidence" value="ECO:0007669"/>
    <property type="project" value="TreeGrafter"/>
</dbReference>
<sequence>MDPTFLSRILGQSLKITLKCGSFQGVLQHVDPSRAILLSKVKDLDCGINLPGVKLFFGSEIENVEIVTEGEESSVGETSDVQAMNGGAPTLEAAEKNNNNLTTQTEGLCCASKEHPNTSWNILKQNIAGHEEEIEYTVIDQFQQKFGHAIRHLKSQNVIGVDAEGLNVCRHGKLCWLQVATRSTVYLFDIFVLGARAFKNGLQMVFEDKGILKVIHDCRWLSDCLSHQYGTALTNVFDTQVADVFMFSVQTGGFLPDCISTLKDSLVRHLGMSPSQTDFFGGNRQQHIQDEQDIWFVRPPPPRLLKALAQNVAYLLPLRSVLMDEMMSDYTSLVDTYLSSYRDGESNLLPTTAFSCMRLPEQLRQLSVWQKLRREKASEEFQINAEGLLTRPKKSRMQKTDNQKSKGYAHRSCENRQNSDCCENTFTISESLPLPPCPVLENYSDNIG</sequence>
<dbReference type="InterPro" id="IPR052144">
    <property type="entry name" value="piRNA_biogenesis_EXD1"/>
</dbReference>
<evidence type="ECO:0000313" key="3">
    <source>
        <dbReference type="EMBL" id="KAJ1103884.1"/>
    </source>
</evidence>
<dbReference type="PANTHER" id="PTHR46628:SF1">
    <property type="entry name" value="PIRNA BIOGENESIS PROTEIN EXD1"/>
    <property type="match status" value="1"/>
</dbReference>
<dbReference type="Pfam" id="PF01612">
    <property type="entry name" value="DNA_pol_A_exo1"/>
    <property type="match status" value="1"/>
</dbReference>
<dbReference type="GO" id="GO:0034587">
    <property type="term" value="P:piRNA processing"/>
    <property type="evidence" value="ECO:0007669"/>
    <property type="project" value="TreeGrafter"/>
</dbReference>
<dbReference type="InterPro" id="IPR036397">
    <property type="entry name" value="RNaseH_sf"/>
</dbReference>
<dbReference type="PANTHER" id="PTHR46628">
    <property type="entry name" value="PIRNA BIOGENESIS PROTEIN EXD1"/>
    <property type="match status" value="1"/>
</dbReference>
<evidence type="ECO:0000256" key="1">
    <source>
        <dbReference type="SAM" id="MobiDB-lite"/>
    </source>
</evidence>
<dbReference type="GO" id="GO:0008408">
    <property type="term" value="F:3'-5' exonuclease activity"/>
    <property type="evidence" value="ECO:0007669"/>
    <property type="project" value="InterPro"/>
</dbReference>
<proteinExistence type="predicted"/>
<dbReference type="EMBL" id="JANPWB010000013">
    <property type="protein sequence ID" value="KAJ1103884.1"/>
    <property type="molecule type" value="Genomic_DNA"/>
</dbReference>
<dbReference type="CDD" id="cd06148">
    <property type="entry name" value="Egl_like_exo"/>
    <property type="match status" value="1"/>
</dbReference>
<evidence type="ECO:0000313" key="4">
    <source>
        <dbReference type="Proteomes" id="UP001066276"/>
    </source>
</evidence>
<dbReference type="SUPFAM" id="SSF53098">
    <property type="entry name" value="Ribonuclease H-like"/>
    <property type="match status" value="1"/>
</dbReference>
<comment type="caution">
    <text evidence="3">The sequence shown here is derived from an EMBL/GenBank/DDBJ whole genome shotgun (WGS) entry which is preliminary data.</text>
</comment>
<name>A0AAV7MLC6_PLEWA</name>
<dbReference type="InterPro" id="IPR012337">
    <property type="entry name" value="RNaseH-like_sf"/>
</dbReference>
<dbReference type="Gene3D" id="3.30.420.10">
    <property type="entry name" value="Ribonuclease H-like superfamily/Ribonuclease H"/>
    <property type="match status" value="1"/>
</dbReference>
<dbReference type="AlphaFoldDB" id="A0AAV7MLC6"/>
<evidence type="ECO:0000259" key="2">
    <source>
        <dbReference type="SMART" id="SM00474"/>
    </source>
</evidence>
<dbReference type="Proteomes" id="UP001066276">
    <property type="component" value="Chromosome 9"/>
</dbReference>
<organism evidence="3 4">
    <name type="scientific">Pleurodeles waltl</name>
    <name type="common">Iberian ribbed newt</name>
    <dbReference type="NCBI Taxonomy" id="8319"/>
    <lineage>
        <taxon>Eukaryota</taxon>
        <taxon>Metazoa</taxon>
        <taxon>Chordata</taxon>
        <taxon>Craniata</taxon>
        <taxon>Vertebrata</taxon>
        <taxon>Euteleostomi</taxon>
        <taxon>Amphibia</taxon>
        <taxon>Batrachia</taxon>
        <taxon>Caudata</taxon>
        <taxon>Salamandroidea</taxon>
        <taxon>Salamandridae</taxon>
        <taxon>Pleurodelinae</taxon>
        <taxon>Pleurodeles</taxon>
    </lineage>
</organism>
<dbReference type="SMART" id="SM00474">
    <property type="entry name" value="35EXOc"/>
    <property type="match status" value="1"/>
</dbReference>
<feature type="region of interest" description="Disordered" evidence="1">
    <location>
        <begin position="390"/>
        <end position="411"/>
    </location>
</feature>
<keyword evidence="4" id="KW-1185">Reference proteome</keyword>
<dbReference type="GO" id="GO:0003676">
    <property type="term" value="F:nucleic acid binding"/>
    <property type="evidence" value="ECO:0007669"/>
    <property type="project" value="InterPro"/>
</dbReference>